<evidence type="ECO:0000256" key="4">
    <source>
        <dbReference type="ARBA" id="ARBA00023054"/>
    </source>
</evidence>
<organism evidence="8 14">
    <name type="scientific">Aplysia californica</name>
    <name type="common">California sea hare</name>
    <dbReference type="NCBI Taxonomy" id="6500"/>
    <lineage>
        <taxon>Eukaryota</taxon>
        <taxon>Metazoa</taxon>
        <taxon>Spiralia</taxon>
        <taxon>Lophotrochozoa</taxon>
        <taxon>Mollusca</taxon>
        <taxon>Gastropoda</taxon>
        <taxon>Heterobranchia</taxon>
        <taxon>Euthyneura</taxon>
        <taxon>Tectipleura</taxon>
        <taxon>Aplysiida</taxon>
        <taxon>Aplysioidea</taxon>
        <taxon>Aplysiidae</taxon>
        <taxon>Aplysia</taxon>
    </lineage>
</organism>
<feature type="region of interest" description="Disordered" evidence="6">
    <location>
        <begin position="707"/>
        <end position="731"/>
    </location>
</feature>
<dbReference type="RefSeq" id="XP_035824142.1">
    <property type="nucleotide sequence ID" value="XM_035968249.1"/>
</dbReference>
<proteinExistence type="predicted"/>
<evidence type="ECO:0000256" key="5">
    <source>
        <dbReference type="SAM" id="Coils"/>
    </source>
</evidence>
<feature type="region of interest" description="Disordered" evidence="6">
    <location>
        <begin position="311"/>
        <end position="339"/>
    </location>
</feature>
<dbReference type="InterPro" id="IPR001876">
    <property type="entry name" value="Znf_RanBP2"/>
</dbReference>
<feature type="compositionally biased region" description="Polar residues" evidence="6">
    <location>
        <begin position="259"/>
        <end position="275"/>
    </location>
</feature>
<feature type="region of interest" description="Disordered" evidence="6">
    <location>
        <begin position="238"/>
        <end position="275"/>
    </location>
</feature>
<dbReference type="RefSeq" id="XP_005092559.2">
    <property type="nucleotide sequence ID" value="XM_005092502.3"/>
</dbReference>
<evidence type="ECO:0000313" key="9">
    <source>
        <dbReference type="RefSeq" id="XP_005092559.2"/>
    </source>
</evidence>
<dbReference type="PROSITE" id="PS01358">
    <property type="entry name" value="ZF_RANBP2_1"/>
    <property type="match status" value="1"/>
</dbReference>
<dbReference type="SUPFAM" id="SSF90209">
    <property type="entry name" value="Ran binding protein zinc finger-like"/>
    <property type="match status" value="1"/>
</dbReference>
<evidence type="ECO:0000313" key="10">
    <source>
        <dbReference type="RefSeq" id="XP_005092560.2"/>
    </source>
</evidence>
<dbReference type="PANTHER" id="PTHR31882:SF11">
    <property type="entry name" value="HDA1 COMPLEX SUBUNIT 2"/>
    <property type="match status" value="1"/>
</dbReference>
<evidence type="ECO:0000256" key="1">
    <source>
        <dbReference type="ARBA" id="ARBA00022723"/>
    </source>
</evidence>
<dbReference type="Gene3D" id="2.30.30.380">
    <property type="entry name" value="Zn-finger domain of Sec23/24"/>
    <property type="match status" value="1"/>
</dbReference>
<feature type="region of interest" description="Disordered" evidence="6">
    <location>
        <begin position="750"/>
        <end position="773"/>
    </location>
</feature>
<evidence type="ECO:0000256" key="6">
    <source>
        <dbReference type="SAM" id="MobiDB-lite"/>
    </source>
</evidence>
<evidence type="ECO:0000313" key="12">
    <source>
        <dbReference type="RefSeq" id="XP_035824142.1"/>
    </source>
</evidence>
<keyword evidence="4 5" id="KW-0175">Coiled coil</keyword>
<dbReference type="Proteomes" id="UP000694888">
    <property type="component" value="Unplaced"/>
</dbReference>
<dbReference type="PANTHER" id="PTHR31882">
    <property type="entry name" value="TNFAIP3-INTERACTING PROTEIN COILED COIL FAMILY MEMBER"/>
    <property type="match status" value="1"/>
</dbReference>
<evidence type="ECO:0000313" key="15">
    <source>
        <dbReference type="RefSeq" id="XP_035824145.1"/>
    </source>
</evidence>
<reference evidence="9 10" key="1">
    <citation type="submission" date="2025-05" db="UniProtKB">
        <authorList>
            <consortium name="RefSeq"/>
        </authorList>
    </citation>
    <scope>IDENTIFICATION</scope>
</reference>
<accession>A0ABM1VP02</accession>
<sequence>MFMMTGSGDKDSISSFSSDDSSYREKFEKEKEKNLKLTEKLRGYESVVGQYTRYFSDHQAVIHELEKRKNKDLAEANRNTPALCTFEQGASSQVLTDPLDSNSYSISNKLGENSSSLVVTEGDRLKIFSGLFNKNPCTVLHQGQGECSPHKDNMLHCQLGSKCQDSLSVISSPASAPSMTLVGQGNHSVGCQFPSGTSGLAPNTSKELLHQNQANILNSKSNLSGASVLALLAEPARSDISNTPGRSDISNSSVSSLSQTHNGQSQVRHTGASPSSITAVAAPNASTMSLTEQNPHTNALPNGEIVSAEQTTPQQQVVVEKPEHSGTSVLPPPVWGIGARPKDTNPLDWLPLNMAGGQELGTKFDSPKTLAENNETTETGVPPLIPEVPTSLNNFITNAGDHSALLNALTAGGDSLALNIPGSLAVQNTFNGENDLMTFQSLKLTPSPEKSFPGSKDDSHSLFVKQPNQVVAVPSDDQEPQLASQAHSMMAKLRNSVTPPAGLSDMLYKFAEEAGQMEKRFTEYQALIQRQQVQIQSYAQQNSKEELQRLRRENESLAALAQTKLEATSSGGPTESVKVTREKQQAAQSSYGFTTEMTKKVETLTRTNEQLYKANKDWHNKWESLLQKTREEKQTLESQISSLSTTVEKYRQDLAALEQHLEETNAAKRRAIQKSFDLDQEKLNQSRELEMVRGQLDDLTRLKRKNETELSSLKSQGNREAKAGTSGSADKAADVELLKQQLAVFHEDFQKEREDRSKAESKVEKMRKERDSARMEQAAKMKKMQVMLNAKDAELKNKSKQVADMQHQINALKKELHKERQKNDHRMTKQPASVRRPQHMLYPSGGPRTAGMQSSSKDESIRQYPYLAVANQQPLMPVSPEHLPNAWQCRECTFINFPERTICDICGWQNDMGELMNGGLDSVTGTPELKSRGEFAFEPLTDEPDVVTDTESTD</sequence>
<dbReference type="RefSeq" id="XP_005092560.2">
    <property type="nucleotide sequence ID" value="XM_005092503.3"/>
</dbReference>
<dbReference type="Gene3D" id="1.20.5.990">
    <property type="entry name" value="Nemo cc2-lz domain - 1d5 darpin complex"/>
    <property type="match status" value="1"/>
</dbReference>
<dbReference type="GeneID" id="101862331"/>
<feature type="domain" description="RanBP2-type" evidence="7">
    <location>
        <begin position="887"/>
        <end position="906"/>
    </location>
</feature>
<evidence type="ECO:0000259" key="7">
    <source>
        <dbReference type="PROSITE" id="PS01358"/>
    </source>
</evidence>
<evidence type="ECO:0000313" key="11">
    <source>
        <dbReference type="RefSeq" id="XP_035824141.1"/>
    </source>
</evidence>
<keyword evidence="3" id="KW-0862">Zinc</keyword>
<dbReference type="InterPro" id="IPR036443">
    <property type="entry name" value="Znf_RanBP2_sf"/>
</dbReference>
<evidence type="ECO:0000256" key="2">
    <source>
        <dbReference type="ARBA" id="ARBA00022771"/>
    </source>
</evidence>
<protein>
    <submittedName>
        <fullName evidence="9 10">Uncharacterized protein LOC101862331</fullName>
    </submittedName>
</protein>
<dbReference type="RefSeq" id="XP_035824144.1">
    <property type="nucleotide sequence ID" value="XM_035968251.1"/>
</dbReference>
<dbReference type="RefSeq" id="XP_035824145.1">
    <property type="nucleotide sequence ID" value="XM_035968252.1"/>
</dbReference>
<evidence type="ECO:0000313" key="13">
    <source>
        <dbReference type="RefSeq" id="XP_035824143.1"/>
    </source>
</evidence>
<gene>
    <name evidence="9 10 11 12 13 14 15" type="primary">LOC101862331</name>
</gene>
<keyword evidence="2" id="KW-0863">Zinc-finger</keyword>
<evidence type="ECO:0000313" key="8">
    <source>
        <dbReference type="Proteomes" id="UP000694888"/>
    </source>
</evidence>
<name>A0ABM1VP02_APLCA</name>
<feature type="compositionally biased region" description="Basic and acidic residues" evidence="6">
    <location>
        <begin position="817"/>
        <end position="827"/>
    </location>
</feature>
<dbReference type="RefSeq" id="XP_035824141.1">
    <property type="nucleotide sequence ID" value="XM_035968248.1"/>
</dbReference>
<feature type="region of interest" description="Disordered" evidence="6">
    <location>
        <begin position="1"/>
        <end position="30"/>
    </location>
</feature>
<evidence type="ECO:0000256" key="3">
    <source>
        <dbReference type="ARBA" id="ARBA00022833"/>
    </source>
</evidence>
<keyword evidence="8" id="KW-1185">Reference proteome</keyword>
<feature type="compositionally biased region" description="Low complexity" evidence="6">
    <location>
        <begin position="247"/>
        <end position="258"/>
    </location>
</feature>
<feature type="compositionally biased region" description="Basic and acidic residues" evidence="6">
    <location>
        <begin position="21"/>
        <end position="30"/>
    </location>
</feature>
<dbReference type="RefSeq" id="XP_035824143.1">
    <property type="nucleotide sequence ID" value="XM_035968250.1"/>
</dbReference>
<dbReference type="SMART" id="SM00547">
    <property type="entry name" value="ZnF_RBZ"/>
    <property type="match status" value="1"/>
</dbReference>
<evidence type="ECO:0000313" key="14">
    <source>
        <dbReference type="RefSeq" id="XP_035824144.1"/>
    </source>
</evidence>
<feature type="region of interest" description="Disordered" evidence="6">
    <location>
        <begin position="817"/>
        <end position="854"/>
    </location>
</feature>
<keyword evidence="1" id="KW-0479">Metal-binding</keyword>
<feature type="coiled-coil region" evidence="5">
    <location>
        <begin position="528"/>
        <end position="567"/>
    </location>
</feature>